<dbReference type="CDD" id="cd07561">
    <property type="entry name" value="Peptidase_S41_CPP_like"/>
    <property type="match status" value="1"/>
</dbReference>
<dbReference type="SUPFAM" id="SSF52096">
    <property type="entry name" value="ClpP/crotonase"/>
    <property type="match status" value="1"/>
</dbReference>
<protein>
    <recommendedName>
        <fullName evidence="5">PDZ domain-containing protein</fullName>
    </recommendedName>
</protein>
<feature type="domain" description="Tail specific protease" evidence="1">
    <location>
        <begin position="247"/>
        <end position="453"/>
    </location>
</feature>
<reference evidence="3 4" key="1">
    <citation type="submission" date="2016-07" db="EMBL/GenBank/DDBJ databases">
        <title>Genome of Pelobium manganitolerans.</title>
        <authorList>
            <person name="Wu S."/>
            <person name="Wang G."/>
        </authorList>
    </citation>
    <scope>NUCLEOTIDE SEQUENCE [LARGE SCALE GENOMIC DNA]</scope>
    <source>
        <strain evidence="3 4">YS-25</strain>
    </source>
</reference>
<dbReference type="GO" id="GO:0006508">
    <property type="term" value="P:proteolysis"/>
    <property type="evidence" value="ECO:0007669"/>
    <property type="project" value="InterPro"/>
</dbReference>
<evidence type="ECO:0000313" key="3">
    <source>
        <dbReference type="EMBL" id="RKD16125.1"/>
    </source>
</evidence>
<proteinExistence type="predicted"/>
<dbReference type="GO" id="GO:0008236">
    <property type="term" value="F:serine-type peptidase activity"/>
    <property type="evidence" value="ECO:0007669"/>
    <property type="project" value="InterPro"/>
</dbReference>
<dbReference type="GO" id="GO:0007165">
    <property type="term" value="P:signal transduction"/>
    <property type="evidence" value="ECO:0007669"/>
    <property type="project" value="TreeGrafter"/>
</dbReference>
<dbReference type="InterPro" id="IPR029045">
    <property type="entry name" value="ClpP/crotonase-like_dom_sf"/>
</dbReference>
<dbReference type="GO" id="GO:0030288">
    <property type="term" value="C:outer membrane-bounded periplasmic space"/>
    <property type="evidence" value="ECO:0007669"/>
    <property type="project" value="TreeGrafter"/>
</dbReference>
<gene>
    <name evidence="3" type="ORF">BCY91_04350</name>
</gene>
<evidence type="ECO:0000313" key="4">
    <source>
        <dbReference type="Proteomes" id="UP000283433"/>
    </source>
</evidence>
<sequence>MTKAKKLLQLCALASVVLLGACKKDKISKTDTKTANGTRTQLTKDSIFLYAKELYLWNQYLPSYEAFAPRDNFNFSEELYSLNRELFAITQKAINPTTGKSYEYNPDDPDDTKYSFIEDLAAKGVIASVKNAQGVDFNGEGNDTGFYVYLEGKKTDYKVYIRFCSPGSPAALAGLGRADRITKINGKTIGSDYDGEVSFLEDALNASSVSLTGINKKGLAFNVSLTAKKYDSSPIFKDSVLTVGAKKIGYLAFARFTSDKNSAQVLDNVFAKFANAGVSDLVIDLRYNPGGYVSTAEHLINLIAPPGLNGRTMFVETYNETLRSGKASILVNQPLRDQEGNIEYKNGKMLNYKDNVSYRPENNTTIFEKEGNLNSVTKVAFITTDNTASASELVINSLKPHITVKTFGSTSYGKPVGFFPIRIDKYDVYLSSFSTKNSEGDGDYYDGIAPDLETPDDVKHDFGDTNERSLAAALAYLTSGSLKVNRTLSTQQTKSGNTLNKAIGNQDFKGMIAVPKGRK</sequence>
<keyword evidence="4" id="KW-1185">Reference proteome</keyword>
<accession>A0A419S5J9</accession>
<dbReference type="InterPro" id="IPR036034">
    <property type="entry name" value="PDZ_sf"/>
</dbReference>
<dbReference type="SUPFAM" id="SSF50156">
    <property type="entry name" value="PDZ domain-like"/>
    <property type="match status" value="1"/>
</dbReference>
<dbReference type="GO" id="GO:0004175">
    <property type="term" value="F:endopeptidase activity"/>
    <property type="evidence" value="ECO:0007669"/>
    <property type="project" value="TreeGrafter"/>
</dbReference>
<dbReference type="Proteomes" id="UP000283433">
    <property type="component" value="Unassembled WGS sequence"/>
</dbReference>
<dbReference type="AlphaFoldDB" id="A0A419S5J9"/>
<dbReference type="Gene3D" id="2.30.42.10">
    <property type="match status" value="1"/>
</dbReference>
<dbReference type="OrthoDB" id="7168509at2"/>
<dbReference type="InterPro" id="IPR041489">
    <property type="entry name" value="PDZ_6"/>
</dbReference>
<comment type="caution">
    <text evidence="3">The sequence shown here is derived from an EMBL/GenBank/DDBJ whole genome shotgun (WGS) entry which is preliminary data.</text>
</comment>
<dbReference type="EMBL" id="MBTA01000023">
    <property type="protein sequence ID" value="RKD16125.1"/>
    <property type="molecule type" value="Genomic_DNA"/>
</dbReference>
<dbReference type="InterPro" id="IPR005151">
    <property type="entry name" value="Tail-specific_protease"/>
</dbReference>
<dbReference type="PROSITE" id="PS51257">
    <property type="entry name" value="PROKAR_LIPOPROTEIN"/>
    <property type="match status" value="1"/>
</dbReference>
<feature type="domain" description="PDZ" evidence="2">
    <location>
        <begin position="166"/>
        <end position="211"/>
    </location>
</feature>
<evidence type="ECO:0008006" key="5">
    <source>
        <dbReference type="Google" id="ProtNLM"/>
    </source>
</evidence>
<dbReference type="PANTHER" id="PTHR32060:SF30">
    <property type="entry name" value="CARBOXY-TERMINAL PROCESSING PROTEASE CTPA"/>
    <property type="match status" value="1"/>
</dbReference>
<dbReference type="Pfam" id="PF03572">
    <property type="entry name" value="Peptidase_S41"/>
    <property type="match status" value="1"/>
</dbReference>
<dbReference type="RefSeq" id="WP_120181621.1">
    <property type="nucleotide sequence ID" value="NZ_MBTA01000023.1"/>
</dbReference>
<dbReference type="Gene3D" id="3.30.750.170">
    <property type="match status" value="1"/>
</dbReference>
<dbReference type="Pfam" id="PF17820">
    <property type="entry name" value="PDZ_6"/>
    <property type="match status" value="1"/>
</dbReference>
<evidence type="ECO:0000259" key="2">
    <source>
        <dbReference type="Pfam" id="PF17820"/>
    </source>
</evidence>
<name>A0A419S5J9_9SPHI</name>
<organism evidence="3 4">
    <name type="scientific">Pelobium manganitolerans</name>
    <dbReference type="NCBI Taxonomy" id="1842495"/>
    <lineage>
        <taxon>Bacteria</taxon>
        <taxon>Pseudomonadati</taxon>
        <taxon>Bacteroidota</taxon>
        <taxon>Sphingobacteriia</taxon>
        <taxon>Sphingobacteriales</taxon>
        <taxon>Sphingobacteriaceae</taxon>
        <taxon>Pelobium</taxon>
    </lineage>
</organism>
<evidence type="ECO:0000259" key="1">
    <source>
        <dbReference type="Pfam" id="PF03572"/>
    </source>
</evidence>
<dbReference type="PANTHER" id="PTHR32060">
    <property type="entry name" value="TAIL-SPECIFIC PROTEASE"/>
    <property type="match status" value="1"/>
</dbReference>
<dbReference type="Gene3D" id="3.90.226.10">
    <property type="entry name" value="2-enoyl-CoA Hydratase, Chain A, domain 1"/>
    <property type="match status" value="1"/>
</dbReference>